<dbReference type="Pfam" id="PF00483">
    <property type="entry name" value="NTP_transferase"/>
    <property type="match status" value="1"/>
</dbReference>
<evidence type="ECO:0000313" key="2">
    <source>
        <dbReference type="EMBL" id="UYP47193.1"/>
    </source>
</evidence>
<dbReference type="PANTHER" id="PTHR42883">
    <property type="entry name" value="GLUCOSE-1-PHOSPHATE THYMIDYLTRANSFERASE"/>
    <property type="match status" value="1"/>
</dbReference>
<dbReference type="PANTHER" id="PTHR42883:SF2">
    <property type="entry name" value="THYMIDYLYLTRANSFERASE"/>
    <property type="match status" value="1"/>
</dbReference>
<reference evidence="2" key="1">
    <citation type="submission" date="2022-09" db="EMBL/GenBank/DDBJ databases">
        <title>Actin cytoskeleton and complex cell architecture in an #Asgard archaeon.</title>
        <authorList>
            <person name="Ponce Toledo R.I."/>
            <person name="Schleper C."/>
            <person name="Rodrigues Oliveira T."/>
            <person name="Wollweber F."/>
            <person name="Xu J."/>
            <person name="Rittmann S."/>
            <person name="Klingl A."/>
            <person name="Pilhofer M."/>
        </authorList>
    </citation>
    <scope>NUCLEOTIDE SEQUENCE</scope>
    <source>
        <strain evidence="2">B-35</strain>
    </source>
</reference>
<accession>A0ABY6HV18</accession>
<proteinExistence type="predicted"/>
<dbReference type="Gene3D" id="2.160.10.10">
    <property type="entry name" value="Hexapeptide repeat proteins"/>
    <property type="match status" value="1"/>
</dbReference>
<dbReference type="Gene3D" id="3.90.550.10">
    <property type="entry name" value="Spore Coat Polysaccharide Biosynthesis Protein SpsA, Chain A"/>
    <property type="match status" value="1"/>
</dbReference>
<gene>
    <name evidence="2" type="ORF">NEF87_003478</name>
</gene>
<organism evidence="2 3">
    <name type="scientific">Candidatus Lokiarchaeum ossiferum</name>
    <dbReference type="NCBI Taxonomy" id="2951803"/>
    <lineage>
        <taxon>Archaea</taxon>
        <taxon>Promethearchaeati</taxon>
        <taxon>Promethearchaeota</taxon>
        <taxon>Promethearchaeia</taxon>
        <taxon>Promethearchaeales</taxon>
        <taxon>Promethearchaeaceae</taxon>
        <taxon>Candidatus Lokiarchaeum</taxon>
    </lineage>
</organism>
<protein>
    <submittedName>
        <fullName evidence="2">Bifunctional protein GlmU</fullName>
    </submittedName>
</protein>
<feature type="domain" description="Nucleotidyl transferase" evidence="1">
    <location>
        <begin position="8"/>
        <end position="271"/>
    </location>
</feature>
<sequence length="372" mass="41325">MKLVLPIAGVGMRLRPFSFSKPKAFVQIGGSRGVDHILNKIGASLPKKTPICLITGYKSVQIKDYLEKHYSEDFALGYVEQTPAGYQGDVPFFGGLGQAILLSKEWYENTPDVPTDKSKEDYCLVFLSDMIPVKDYQFILDALDDPNVDGVLGTMIVSPEKTQFYGIVETDEDNIIHSMVEKPKHTTSTQAISGVYAFKAKTMKRLYAILDQQYQAHLQAIKEGKKKKIEFQFTPGLQQLVEEGFKIKSEPFMDGILDFGRPEALLQANRILLEAHNAHLKGSIKKIEDSVITSPCAIGKNSQIIRSVIGPFVSIGKNCTIEDCNLENIVIGDNCTLQRIISKMSIIGDNVKIDSIIKDNITLGDNSFLLEL</sequence>
<dbReference type="InterPro" id="IPR029044">
    <property type="entry name" value="Nucleotide-diphossugar_trans"/>
</dbReference>
<dbReference type="SUPFAM" id="SSF53448">
    <property type="entry name" value="Nucleotide-diphospho-sugar transferases"/>
    <property type="match status" value="1"/>
</dbReference>
<evidence type="ECO:0000259" key="1">
    <source>
        <dbReference type="Pfam" id="PF00483"/>
    </source>
</evidence>
<dbReference type="InterPro" id="IPR005835">
    <property type="entry name" value="NTP_transferase_dom"/>
</dbReference>
<name>A0ABY6HV18_9ARCH</name>
<keyword evidence="3" id="KW-1185">Reference proteome</keyword>
<dbReference type="EMBL" id="CP104013">
    <property type="protein sequence ID" value="UYP47193.1"/>
    <property type="molecule type" value="Genomic_DNA"/>
</dbReference>
<evidence type="ECO:0000313" key="3">
    <source>
        <dbReference type="Proteomes" id="UP001208689"/>
    </source>
</evidence>
<dbReference type="Proteomes" id="UP001208689">
    <property type="component" value="Chromosome"/>
</dbReference>